<protein>
    <recommendedName>
        <fullName evidence="3">Secreted protein</fullName>
    </recommendedName>
</protein>
<evidence type="ECO:0008006" key="3">
    <source>
        <dbReference type="Google" id="ProtNLM"/>
    </source>
</evidence>
<organism evidence="2">
    <name type="scientific">Paraconexibacter sp. AEG42_29</name>
    <dbReference type="NCBI Taxonomy" id="2997339"/>
    <lineage>
        <taxon>Bacteria</taxon>
        <taxon>Bacillati</taxon>
        <taxon>Actinomycetota</taxon>
        <taxon>Thermoleophilia</taxon>
        <taxon>Solirubrobacterales</taxon>
        <taxon>Paraconexibacteraceae</taxon>
        <taxon>Paraconexibacter</taxon>
    </lineage>
</organism>
<reference evidence="2" key="1">
    <citation type="submission" date="2022-12" db="EMBL/GenBank/DDBJ databases">
        <title>Paraconexibacter alkalitolerans sp. nov. and Baekduia alba sp. nov., isolated from soil and emended description of the genera Paraconexibacter (Chun et al., 2020) and Baekduia (An et al., 2020).</title>
        <authorList>
            <person name="Vieira S."/>
            <person name="Huber K.J."/>
            <person name="Geppert A."/>
            <person name="Wolf J."/>
            <person name="Neumann-Schaal M."/>
            <person name="Muesken M."/>
            <person name="Overmann J."/>
        </authorList>
    </citation>
    <scope>NUCLEOTIDE SEQUENCE</scope>
    <source>
        <strain evidence="2">AEG42_29</strain>
    </source>
</reference>
<proteinExistence type="predicted"/>
<gene>
    <name evidence="2" type="ORF">DSM112329_04502</name>
</gene>
<accession>A0AAU7B136</accession>
<evidence type="ECO:0000313" key="2">
    <source>
        <dbReference type="EMBL" id="XAY07614.1"/>
    </source>
</evidence>
<feature type="signal peptide" evidence="1">
    <location>
        <begin position="1"/>
        <end position="28"/>
    </location>
</feature>
<sequence length="246" mass="25527">MNARRLTSLLAVAAAGSALAGAPSPAAAAPKAKSCPSQKGTIVKDGAGRVFHRGTRLYACTTVYGHAPKSRYMGPWSSNTKVSFDGVNLAWTVRTTAAGKKTDRVWAGSADTGKRWMLGQKPNPGGADLAAREDTVARIVANDRGIAWVTKGGSVVGALQDPAEDKVAPIGSFATPPSVLQEKLVLVGSWPGATTQLASSLRLVETGGDGDECGGVNTYELTVRPEAAGEPVGVRWDGYWTSTNCD</sequence>
<keyword evidence="1" id="KW-0732">Signal</keyword>
<dbReference type="RefSeq" id="WP_354698804.1">
    <property type="nucleotide sequence ID" value="NZ_CP114014.1"/>
</dbReference>
<dbReference type="AlphaFoldDB" id="A0AAU7B136"/>
<feature type="chain" id="PRO_5043526197" description="Secreted protein" evidence="1">
    <location>
        <begin position="29"/>
        <end position="246"/>
    </location>
</feature>
<dbReference type="KEGG" id="parq:DSM112329_04502"/>
<dbReference type="EMBL" id="CP114014">
    <property type="protein sequence ID" value="XAY07614.1"/>
    <property type="molecule type" value="Genomic_DNA"/>
</dbReference>
<name>A0AAU7B136_9ACTN</name>
<evidence type="ECO:0000256" key="1">
    <source>
        <dbReference type="SAM" id="SignalP"/>
    </source>
</evidence>